<dbReference type="AlphaFoldDB" id="A0AAD5QRQ0"/>
<comment type="caution">
    <text evidence="1">The sequence shown here is derived from an EMBL/GenBank/DDBJ whole genome shotgun (WGS) entry which is preliminary data.</text>
</comment>
<reference evidence="1" key="1">
    <citation type="submission" date="2021-06" db="EMBL/GenBank/DDBJ databases">
        <title>Parelaphostrongylus tenuis whole genome reference sequence.</title>
        <authorList>
            <person name="Garwood T.J."/>
            <person name="Larsen P.A."/>
            <person name="Fountain-Jones N.M."/>
            <person name="Garbe J.R."/>
            <person name="Macchietto M.G."/>
            <person name="Kania S.A."/>
            <person name="Gerhold R.W."/>
            <person name="Richards J.E."/>
            <person name="Wolf T.M."/>
        </authorList>
    </citation>
    <scope>NUCLEOTIDE SEQUENCE</scope>
    <source>
        <strain evidence="1">MNPRO001-30</strain>
        <tissue evidence="1">Meninges</tissue>
    </source>
</reference>
<dbReference type="Proteomes" id="UP001196413">
    <property type="component" value="Unassembled WGS sequence"/>
</dbReference>
<accession>A0AAD5QRQ0</accession>
<name>A0AAD5QRQ0_PARTN</name>
<sequence>MTRRRIESTAIVRPAHKLAKKQFQQGGGNCRGEVHSKRTRCYHSKHSVHYTLQHLPVPNWIGDLIDGMKV</sequence>
<gene>
    <name evidence="1" type="ORF">KIN20_014262</name>
</gene>
<evidence type="ECO:0000313" key="2">
    <source>
        <dbReference type="Proteomes" id="UP001196413"/>
    </source>
</evidence>
<dbReference type="EMBL" id="JAHQIW010002839">
    <property type="protein sequence ID" value="KAJ1356531.1"/>
    <property type="molecule type" value="Genomic_DNA"/>
</dbReference>
<proteinExistence type="predicted"/>
<keyword evidence="2" id="KW-1185">Reference proteome</keyword>
<evidence type="ECO:0000313" key="1">
    <source>
        <dbReference type="EMBL" id="KAJ1356531.1"/>
    </source>
</evidence>
<protein>
    <submittedName>
        <fullName evidence="1">Uncharacterized protein</fullName>
    </submittedName>
</protein>
<organism evidence="1 2">
    <name type="scientific">Parelaphostrongylus tenuis</name>
    <name type="common">Meningeal worm</name>
    <dbReference type="NCBI Taxonomy" id="148309"/>
    <lineage>
        <taxon>Eukaryota</taxon>
        <taxon>Metazoa</taxon>
        <taxon>Ecdysozoa</taxon>
        <taxon>Nematoda</taxon>
        <taxon>Chromadorea</taxon>
        <taxon>Rhabditida</taxon>
        <taxon>Rhabditina</taxon>
        <taxon>Rhabditomorpha</taxon>
        <taxon>Strongyloidea</taxon>
        <taxon>Metastrongylidae</taxon>
        <taxon>Parelaphostrongylus</taxon>
    </lineage>
</organism>